<dbReference type="PANTHER" id="PTHR43004">
    <property type="entry name" value="TRK SYSTEM POTASSIUM UPTAKE PROTEIN"/>
    <property type="match status" value="1"/>
</dbReference>
<dbReference type="Proteomes" id="UP001470809">
    <property type="component" value="Plasmid pSS1-5"/>
</dbReference>
<dbReference type="Gene3D" id="3.40.30.120">
    <property type="match status" value="1"/>
</dbReference>
<dbReference type="PRINTS" id="PR00420">
    <property type="entry name" value="RNGMNOXGNASE"/>
</dbReference>
<evidence type="ECO:0000256" key="3">
    <source>
        <dbReference type="ARBA" id="ARBA00022827"/>
    </source>
</evidence>
<dbReference type="EMBL" id="CP151764">
    <property type="protein sequence ID" value="XFU26373.1"/>
    <property type="molecule type" value="Genomic_DNA"/>
</dbReference>
<keyword evidence="2" id="KW-0285">Flavoprotein</keyword>
<dbReference type="InterPro" id="IPR036188">
    <property type="entry name" value="FAD/NAD-bd_sf"/>
</dbReference>
<organism evidence="5 6">
    <name type="scientific">Yoonia rhodophyticola</name>
    <dbReference type="NCBI Taxonomy" id="3137370"/>
    <lineage>
        <taxon>Bacteria</taxon>
        <taxon>Pseudomonadati</taxon>
        <taxon>Pseudomonadota</taxon>
        <taxon>Alphaproteobacteria</taxon>
        <taxon>Rhodobacterales</taxon>
        <taxon>Paracoccaceae</taxon>
        <taxon>Yoonia</taxon>
    </lineage>
</organism>
<proteinExistence type="predicted"/>
<accession>A0ABZ3JBI2</accession>
<dbReference type="Pfam" id="PF01494">
    <property type="entry name" value="FAD_binding_3"/>
    <property type="match status" value="1"/>
</dbReference>
<evidence type="ECO:0000313" key="6">
    <source>
        <dbReference type="Proteomes" id="UP001470809"/>
    </source>
</evidence>
<protein>
    <submittedName>
        <fullName evidence="5">FAD-dependent oxidoreductase</fullName>
    </submittedName>
</protein>
<dbReference type="InterPro" id="IPR050641">
    <property type="entry name" value="RIFMO-like"/>
</dbReference>
<keyword evidence="5" id="KW-0614">Plasmid</keyword>
<keyword evidence="6" id="KW-1185">Reference proteome</keyword>
<name>A0ABZ3JBI2_9RHOB</name>
<dbReference type="Gene3D" id="3.50.50.60">
    <property type="entry name" value="FAD/NAD(P)-binding domain"/>
    <property type="match status" value="1"/>
</dbReference>
<dbReference type="InterPro" id="IPR002938">
    <property type="entry name" value="FAD-bd"/>
</dbReference>
<evidence type="ECO:0000313" key="5">
    <source>
        <dbReference type="EMBL" id="XFU26373.1"/>
    </source>
</evidence>
<reference evidence="5 6" key="2">
    <citation type="submission" date="2024-08" db="EMBL/GenBank/DDBJ databases">
        <title>Phylogenomic analyses of a clade within the roseobacter group suggest taxonomic reassignments of species of the genera Aestuariivita, Citreicella, Loktanella, Nautella, Pelagibaca, Ruegeria, Thalassobius, Thiobacimonas and Tropicibacter, and the proposal o.</title>
        <authorList>
            <person name="Jeon C.O."/>
        </authorList>
    </citation>
    <scope>NUCLEOTIDE SEQUENCE [LARGE SCALE GENOMIC DNA]</scope>
    <source>
        <strain evidence="5 6">SS1-5</strain>
        <plasmid evidence="5 6">pSS1-5</plasmid>
    </source>
</reference>
<evidence type="ECO:0000259" key="4">
    <source>
        <dbReference type="Pfam" id="PF01494"/>
    </source>
</evidence>
<dbReference type="Gene3D" id="3.30.70.2450">
    <property type="match status" value="1"/>
</dbReference>
<reference evidence="6" key="1">
    <citation type="submission" date="2024-04" db="EMBL/GenBank/DDBJ databases">
        <title>Phylogenomic analyses of a clade within the roseobacter group suggest taxonomic reassignments of species of the genera Aestuariivita, Citreicella, Loktanella, Nautella, Pelagibaca, Ruegeria, Thalassobius, Thiobacimonas and Tropicibacter, and the proposal o.</title>
        <authorList>
            <person name="Jeon C.O."/>
        </authorList>
    </citation>
    <scope>NUCLEOTIDE SEQUENCE [LARGE SCALE GENOMIC DNA]</scope>
    <source>
        <strain evidence="6">SS1-5</strain>
        <plasmid evidence="6">pSS1-5</plasmid>
    </source>
</reference>
<dbReference type="SUPFAM" id="SSF51905">
    <property type="entry name" value="FAD/NAD(P)-binding domain"/>
    <property type="match status" value="1"/>
</dbReference>
<gene>
    <name evidence="5" type="ORF">AABB31_00430</name>
</gene>
<dbReference type="RefSeq" id="WP_373634726.1">
    <property type="nucleotide sequence ID" value="NZ_CP151764.2"/>
</dbReference>
<evidence type="ECO:0000256" key="2">
    <source>
        <dbReference type="ARBA" id="ARBA00022630"/>
    </source>
</evidence>
<evidence type="ECO:0000256" key="1">
    <source>
        <dbReference type="ARBA" id="ARBA00001974"/>
    </source>
</evidence>
<geneLocation type="plasmid" evidence="5 6">
    <name>pSS1-5</name>
</geneLocation>
<dbReference type="NCBIfam" id="NF006002">
    <property type="entry name" value="PRK08132.1"/>
    <property type="match status" value="1"/>
</dbReference>
<keyword evidence="3" id="KW-0274">FAD</keyword>
<dbReference type="PANTHER" id="PTHR43004:SF19">
    <property type="entry name" value="BINDING MONOOXYGENASE, PUTATIVE (JCVI)-RELATED"/>
    <property type="match status" value="1"/>
</dbReference>
<sequence length="541" mass="59916">MVDVRYDIAFKLYPYEKIAAQQEAAQRHPVVVIGGGPIGMAVALDLGRKGTPVLVLDDHEGVGQGSRAICFAKRTLEICDRLGAGDAMVDKGVVWNVGKVFHGDERIFEFNLQPEDGHKRPAFINLQQPYFEKFLVDEIRKAQSEGALIEIRGRNAVRALTQKEDYSLLDVDTPDGPYQIEADWVVACDGARSPVRDMLGLSFDGRVFEDNFLIADVKMTADFPTERWFWFEPPFKDSGSSALLHKQPDDIWRIDFQLGWEIDREKELKEENIRARVDAMLGEGAEYELEWTSIYTFQCRRMKEFRHGNVIFAGDSAHQVSPFGARGANSGIQDAENLAWKLDLVVKELATESLLDSYSEERAYGADENILNSTRATDFLTPKSDVSKTFRNAVLELARDYEFARPLVNSGRLSVPCVYDELSLNGPDHLSGPARTRVGAPCVDAPLGDGFLLGRLGGEFTILAVNEPAPSVSNVDGISVASIELSTDNDDPTGAVKERYLGSETSGVYLIRPDQHVVARWKTASVADIEAALRTAIGKGH</sequence>
<feature type="domain" description="FAD-binding" evidence="4">
    <location>
        <begin position="29"/>
        <end position="366"/>
    </location>
</feature>
<comment type="cofactor">
    <cofactor evidence="1">
        <name>FAD</name>
        <dbReference type="ChEBI" id="CHEBI:57692"/>
    </cofactor>
</comment>